<reference evidence="2" key="1">
    <citation type="submission" date="2022-08" db="UniProtKB">
        <authorList>
            <consortium name="EnsemblMetazoa"/>
        </authorList>
    </citation>
    <scope>IDENTIFICATION</scope>
    <source>
        <strain evidence="2">05x7-T-G4-1.051#20</strain>
    </source>
</reference>
<protein>
    <submittedName>
        <fullName evidence="2">Uncharacterized protein</fullName>
    </submittedName>
</protein>
<feature type="transmembrane region" description="Helical" evidence="1">
    <location>
        <begin position="31"/>
        <end position="52"/>
    </location>
</feature>
<evidence type="ECO:0000313" key="3">
    <source>
        <dbReference type="Proteomes" id="UP000005408"/>
    </source>
</evidence>
<dbReference type="Proteomes" id="UP000005408">
    <property type="component" value="Unassembled WGS sequence"/>
</dbReference>
<dbReference type="AlphaFoldDB" id="A0A8W8M3Y7"/>
<keyword evidence="1" id="KW-0812">Transmembrane</keyword>
<proteinExistence type="predicted"/>
<evidence type="ECO:0000313" key="2">
    <source>
        <dbReference type="EnsemblMetazoa" id="G31563.1:cds"/>
    </source>
</evidence>
<organism evidence="2 3">
    <name type="scientific">Magallana gigas</name>
    <name type="common">Pacific oyster</name>
    <name type="synonym">Crassostrea gigas</name>
    <dbReference type="NCBI Taxonomy" id="29159"/>
    <lineage>
        <taxon>Eukaryota</taxon>
        <taxon>Metazoa</taxon>
        <taxon>Spiralia</taxon>
        <taxon>Lophotrochozoa</taxon>
        <taxon>Mollusca</taxon>
        <taxon>Bivalvia</taxon>
        <taxon>Autobranchia</taxon>
        <taxon>Pteriomorphia</taxon>
        <taxon>Ostreida</taxon>
        <taxon>Ostreoidea</taxon>
        <taxon>Ostreidae</taxon>
        <taxon>Magallana</taxon>
    </lineage>
</organism>
<evidence type="ECO:0000256" key="1">
    <source>
        <dbReference type="SAM" id="Phobius"/>
    </source>
</evidence>
<keyword evidence="1" id="KW-1133">Transmembrane helix</keyword>
<dbReference type="EnsemblMetazoa" id="G31563.1">
    <property type="protein sequence ID" value="G31563.1:cds"/>
    <property type="gene ID" value="G31563"/>
</dbReference>
<accession>A0A8W8M3Y7</accession>
<keyword evidence="1" id="KW-0472">Membrane</keyword>
<sequence length="61" mass="6852">MFICLIKLGPNVVSGSPSPWLYLSATVSRHAISTYIVCLLTGWHLLLIYMPVIETWDTTKT</sequence>
<keyword evidence="3" id="KW-1185">Reference proteome</keyword>
<name>A0A8W8M3Y7_MAGGI</name>